<evidence type="ECO:0000313" key="3">
    <source>
        <dbReference type="EMBL" id="CAB4140937.1"/>
    </source>
</evidence>
<sequence length="74" mass="8234">MSLHNESEIMLAIGRLEGKVDTLIQMQRMQEDQIKNHEERLRQLEHSRSFTMGMAAAVGAVVSVALNLAVKALS</sequence>
<reference evidence="3" key="1">
    <citation type="submission" date="2020-04" db="EMBL/GenBank/DDBJ databases">
        <authorList>
            <person name="Chiriac C."/>
            <person name="Salcher M."/>
            <person name="Ghai R."/>
            <person name="Kavagutti S V."/>
        </authorList>
    </citation>
    <scope>NUCLEOTIDE SEQUENCE</scope>
</reference>
<keyword evidence="2" id="KW-0812">Transmembrane</keyword>
<keyword evidence="1" id="KW-0175">Coiled coil</keyword>
<protein>
    <submittedName>
        <fullName evidence="3">Uncharacterized protein</fullName>
    </submittedName>
</protein>
<evidence type="ECO:0000256" key="2">
    <source>
        <dbReference type="SAM" id="Phobius"/>
    </source>
</evidence>
<keyword evidence="2" id="KW-1133">Transmembrane helix</keyword>
<gene>
    <name evidence="3" type="ORF">UFOVP401_29</name>
</gene>
<dbReference type="EMBL" id="LR796384">
    <property type="protein sequence ID" value="CAB4140937.1"/>
    <property type="molecule type" value="Genomic_DNA"/>
</dbReference>
<feature type="transmembrane region" description="Helical" evidence="2">
    <location>
        <begin position="50"/>
        <end position="70"/>
    </location>
</feature>
<accession>A0A6J5M618</accession>
<feature type="coiled-coil region" evidence="1">
    <location>
        <begin position="20"/>
        <end position="47"/>
    </location>
</feature>
<keyword evidence="2" id="KW-0472">Membrane</keyword>
<proteinExistence type="predicted"/>
<organism evidence="3">
    <name type="scientific">uncultured Caudovirales phage</name>
    <dbReference type="NCBI Taxonomy" id="2100421"/>
    <lineage>
        <taxon>Viruses</taxon>
        <taxon>Duplodnaviria</taxon>
        <taxon>Heunggongvirae</taxon>
        <taxon>Uroviricota</taxon>
        <taxon>Caudoviricetes</taxon>
        <taxon>Peduoviridae</taxon>
        <taxon>Maltschvirus</taxon>
        <taxon>Maltschvirus maltsch</taxon>
    </lineage>
</organism>
<name>A0A6J5M618_9CAUD</name>
<evidence type="ECO:0000256" key="1">
    <source>
        <dbReference type="SAM" id="Coils"/>
    </source>
</evidence>